<feature type="compositionally biased region" description="Low complexity" evidence="2">
    <location>
        <begin position="59"/>
        <end position="69"/>
    </location>
</feature>
<feature type="coiled-coil region" evidence="1">
    <location>
        <begin position="141"/>
        <end position="168"/>
    </location>
</feature>
<dbReference type="Proteomes" id="UP000075840">
    <property type="component" value="Unassembled WGS sequence"/>
</dbReference>
<feature type="compositionally biased region" description="Acidic residues" evidence="2">
    <location>
        <begin position="70"/>
        <end position="80"/>
    </location>
</feature>
<feature type="region of interest" description="Disordered" evidence="2">
    <location>
        <begin position="217"/>
        <end position="246"/>
    </location>
</feature>
<feature type="transmembrane region" description="Helical" evidence="3">
    <location>
        <begin position="365"/>
        <end position="387"/>
    </location>
</feature>
<feature type="transmembrane region" description="Helical" evidence="3">
    <location>
        <begin position="278"/>
        <end position="300"/>
    </location>
</feature>
<evidence type="ECO:0000313" key="5">
    <source>
        <dbReference type="EnsemblMetazoa" id="AARA009576-PA"/>
    </source>
</evidence>
<name>A0A182I7M2_ANOAR</name>
<dbReference type="VEuPathDB" id="VectorBase:AARA009576"/>
<evidence type="ECO:0000256" key="2">
    <source>
        <dbReference type="SAM" id="MobiDB-lite"/>
    </source>
</evidence>
<feature type="chain" id="PRO_5043455917" evidence="4">
    <location>
        <begin position="38"/>
        <end position="463"/>
    </location>
</feature>
<feature type="compositionally biased region" description="Basic and acidic residues" evidence="2">
    <location>
        <begin position="93"/>
        <end position="102"/>
    </location>
</feature>
<evidence type="ECO:0000256" key="1">
    <source>
        <dbReference type="SAM" id="Coils"/>
    </source>
</evidence>
<keyword evidence="3" id="KW-1133">Transmembrane helix</keyword>
<evidence type="ECO:0000256" key="4">
    <source>
        <dbReference type="SAM" id="SignalP"/>
    </source>
</evidence>
<protein>
    <submittedName>
        <fullName evidence="5">Uncharacterized protein</fullName>
    </submittedName>
</protein>
<evidence type="ECO:0000256" key="3">
    <source>
        <dbReference type="SAM" id="Phobius"/>
    </source>
</evidence>
<dbReference type="EnsemblMetazoa" id="AARA009576-RA">
    <property type="protein sequence ID" value="AARA009576-PA"/>
    <property type="gene ID" value="AARA009576"/>
</dbReference>
<dbReference type="AlphaFoldDB" id="A0A182I7M2"/>
<reference evidence="5" key="1">
    <citation type="submission" date="2022-08" db="UniProtKB">
        <authorList>
            <consortium name="EnsemblMetazoa"/>
        </authorList>
    </citation>
    <scope>IDENTIFICATION</scope>
    <source>
        <strain evidence="5">Dongola</strain>
    </source>
</reference>
<proteinExistence type="predicted"/>
<evidence type="ECO:0000313" key="6">
    <source>
        <dbReference type="Proteomes" id="UP000075840"/>
    </source>
</evidence>
<accession>A0A182I7M2</accession>
<keyword evidence="6" id="KW-1185">Reference proteome</keyword>
<dbReference type="VEuPathDB" id="VectorBase:AARA21_013658"/>
<sequence>MMARSGAGPGSTMQLLLVRLLLMGLVLLVVLNGEVVAAGSVRATARQTTATVAEDEDSSSSAAVGGSSDEMLEESEESFEQDASSSGETPSPSRHESAESTTERGGAPDEDDDAGSVTGTTLGYGAVATTPKIVVRPVKQLSRYEQGLEDYDEAADRAEREQQQQQQEQSVDQQYNNMVKPMLTLFNVISTVLSSGRSMRTVTAGWERPAADDTERTLATTDDGNPGNKTEIITAGEKSTSGTAGGETVTAVTGGRYIKGDPLNGYYDFVISEGSYKFWVVMQLFTAGLVMYATFAAIYYSKVSPLTSDYDYIDYLNGARSFAGGRSMAGGASGASGATAEGRYIKGDPLNGYYDFIISEGSYKFWAVFQLVTAAVVIYSTLTAIYYSKVAPLTADYDYIDYLNGGRSFAGARPLDETGSRSAQTSGRRASGWMDNLSSSSWFGPAAQGFTIVMEAIERQQKW</sequence>
<keyword evidence="3" id="KW-0472">Membrane</keyword>
<feature type="signal peptide" evidence="4">
    <location>
        <begin position="1"/>
        <end position="37"/>
    </location>
</feature>
<feature type="region of interest" description="Disordered" evidence="2">
    <location>
        <begin position="44"/>
        <end position="122"/>
    </location>
</feature>
<keyword evidence="4" id="KW-0732">Signal</keyword>
<keyword evidence="1" id="KW-0175">Coiled coil</keyword>
<organism evidence="5 6">
    <name type="scientific">Anopheles arabiensis</name>
    <name type="common">Mosquito</name>
    <dbReference type="NCBI Taxonomy" id="7173"/>
    <lineage>
        <taxon>Eukaryota</taxon>
        <taxon>Metazoa</taxon>
        <taxon>Ecdysozoa</taxon>
        <taxon>Arthropoda</taxon>
        <taxon>Hexapoda</taxon>
        <taxon>Insecta</taxon>
        <taxon>Pterygota</taxon>
        <taxon>Neoptera</taxon>
        <taxon>Endopterygota</taxon>
        <taxon>Diptera</taxon>
        <taxon>Nematocera</taxon>
        <taxon>Culicoidea</taxon>
        <taxon>Culicidae</taxon>
        <taxon>Anophelinae</taxon>
        <taxon>Anopheles</taxon>
    </lineage>
</organism>
<keyword evidence="3" id="KW-0812">Transmembrane</keyword>
<dbReference type="EMBL" id="APCN01003426">
    <property type="status" value="NOT_ANNOTATED_CDS"/>
    <property type="molecule type" value="Genomic_DNA"/>
</dbReference>